<reference evidence="2 3" key="1">
    <citation type="journal article" date="2022" name="G3 (Bethesda)">
        <title>Whole-genome sequence and methylome profiling of the almond [Prunus dulcis (Mill.) D.A. Webb] cultivar 'Nonpareil'.</title>
        <authorList>
            <person name="D'Amico-Willman K.M."/>
            <person name="Ouma W.Z."/>
            <person name="Meulia T."/>
            <person name="Sideli G.M."/>
            <person name="Gradziel T.M."/>
            <person name="Fresnedo-Ramirez J."/>
        </authorList>
    </citation>
    <scope>NUCLEOTIDE SEQUENCE [LARGE SCALE GENOMIC DNA]</scope>
    <source>
        <strain evidence="2">Clone GOH B32 T37-40</strain>
    </source>
</reference>
<dbReference type="Proteomes" id="UP001054821">
    <property type="component" value="Chromosome 3"/>
</dbReference>
<dbReference type="Pfam" id="PF00112">
    <property type="entry name" value="Peptidase_C1"/>
    <property type="match status" value="1"/>
</dbReference>
<dbReference type="SUPFAM" id="SSF54001">
    <property type="entry name" value="Cysteine proteinases"/>
    <property type="match status" value="1"/>
</dbReference>
<keyword evidence="3" id="KW-1185">Reference proteome</keyword>
<organism evidence="2 3">
    <name type="scientific">Prunus dulcis</name>
    <name type="common">Almond</name>
    <name type="synonym">Amygdalus dulcis</name>
    <dbReference type="NCBI Taxonomy" id="3755"/>
    <lineage>
        <taxon>Eukaryota</taxon>
        <taxon>Viridiplantae</taxon>
        <taxon>Streptophyta</taxon>
        <taxon>Embryophyta</taxon>
        <taxon>Tracheophyta</taxon>
        <taxon>Spermatophyta</taxon>
        <taxon>Magnoliopsida</taxon>
        <taxon>eudicotyledons</taxon>
        <taxon>Gunneridae</taxon>
        <taxon>Pentapetalae</taxon>
        <taxon>rosids</taxon>
        <taxon>fabids</taxon>
        <taxon>Rosales</taxon>
        <taxon>Rosaceae</taxon>
        <taxon>Amygdaloideae</taxon>
        <taxon>Amygdaleae</taxon>
        <taxon>Prunus</taxon>
    </lineage>
</organism>
<evidence type="ECO:0000313" key="2">
    <source>
        <dbReference type="EMBL" id="KAI5338142.1"/>
    </source>
</evidence>
<dbReference type="InterPro" id="IPR038765">
    <property type="entry name" value="Papain-like_cys_pep_sf"/>
</dbReference>
<feature type="domain" description="Peptidase C1A papain C-terminal" evidence="1">
    <location>
        <begin position="76"/>
        <end position="98"/>
    </location>
</feature>
<sequence length="99" mass="11334">MLGAWSCEAISCSLQDASMHGRYEQWLVHNSRVYNDINENLKYLTNEEFKATRNRFKGHECSTKTTSFKDENVTEVPATVDWRKQGAVTPMKDQGQCGN</sequence>
<dbReference type="AlphaFoldDB" id="A0AAD4W932"/>
<dbReference type="Gene3D" id="3.90.70.10">
    <property type="entry name" value="Cysteine proteinases"/>
    <property type="match status" value="1"/>
</dbReference>
<dbReference type="GO" id="GO:0008234">
    <property type="term" value="F:cysteine-type peptidase activity"/>
    <property type="evidence" value="ECO:0007669"/>
    <property type="project" value="InterPro"/>
</dbReference>
<protein>
    <recommendedName>
        <fullName evidence="1">Peptidase C1A papain C-terminal domain-containing protein</fullName>
    </recommendedName>
</protein>
<evidence type="ECO:0000259" key="1">
    <source>
        <dbReference type="Pfam" id="PF00112"/>
    </source>
</evidence>
<proteinExistence type="predicted"/>
<dbReference type="InterPro" id="IPR000668">
    <property type="entry name" value="Peptidase_C1A_C"/>
</dbReference>
<dbReference type="GO" id="GO:0006508">
    <property type="term" value="P:proteolysis"/>
    <property type="evidence" value="ECO:0007669"/>
    <property type="project" value="InterPro"/>
</dbReference>
<name>A0AAD4W932_PRUDU</name>
<gene>
    <name evidence="2" type="ORF">L3X38_017413</name>
</gene>
<dbReference type="EMBL" id="JAJFAZ020000003">
    <property type="protein sequence ID" value="KAI5338142.1"/>
    <property type="molecule type" value="Genomic_DNA"/>
</dbReference>
<comment type="caution">
    <text evidence="2">The sequence shown here is derived from an EMBL/GenBank/DDBJ whole genome shotgun (WGS) entry which is preliminary data.</text>
</comment>
<accession>A0AAD4W932</accession>
<evidence type="ECO:0000313" key="3">
    <source>
        <dbReference type="Proteomes" id="UP001054821"/>
    </source>
</evidence>